<feature type="chain" id="PRO_5019469179" evidence="4">
    <location>
        <begin position="24"/>
        <end position="439"/>
    </location>
</feature>
<keyword evidence="3 4" id="KW-0732">Signal</keyword>
<organism evidence="5 6">
    <name type="scientific">Pseudomonas frederiksbergensis</name>
    <dbReference type="NCBI Taxonomy" id="104087"/>
    <lineage>
        <taxon>Bacteria</taxon>
        <taxon>Pseudomonadati</taxon>
        <taxon>Pseudomonadota</taxon>
        <taxon>Gammaproteobacteria</taxon>
        <taxon>Pseudomonadales</taxon>
        <taxon>Pseudomonadaceae</taxon>
        <taxon>Pseudomonas</taxon>
    </lineage>
</organism>
<name>A0A423K007_9PSED</name>
<dbReference type="Proteomes" id="UP000285349">
    <property type="component" value="Unassembled WGS sequence"/>
</dbReference>
<feature type="signal peptide" evidence="4">
    <location>
        <begin position="1"/>
        <end position="23"/>
    </location>
</feature>
<dbReference type="AlphaFoldDB" id="A0A423K007"/>
<dbReference type="PANTHER" id="PTHR34596:SF2">
    <property type="entry name" value="CHITOPORIN"/>
    <property type="match status" value="1"/>
</dbReference>
<dbReference type="GO" id="GO:0016020">
    <property type="term" value="C:membrane"/>
    <property type="evidence" value="ECO:0007669"/>
    <property type="project" value="InterPro"/>
</dbReference>
<dbReference type="Gene3D" id="2.40.160.10">
    <property type="entry name" value="Porin"/>
    <property type="match status" value="1"/>
</dbReference>
<proteinExistence type="inferred from homology"/>
<dbReference type="InterPro" id="IPR005318">
    <property type="entry name" value="OM_porin_bac"/>
</dbReference>
<dbReference type="Pfam" id="PF03573">
    <property type="entry name" value="OprD"/>
    <property type="match status" value="1"/>
</dbReference>
<sequence length="439" mass="48357">MTVIPSKMTWAAVLIGFSNLSFAQDQSDAAGFIEDGKAKLLSRNFYFNRDFRSDYGPTNLRQEWAQGLILDYKSGYTQGLVGFGVDAYGMLGIKLDGSPRRSPNMLLPINSKGEPEDEWSEGGGAVKVRWSGTELKYGNLMPLNPVFAMANARLFPSSAEGFQLLSTDIPRLSFDAGHFTSGNGVNSTNDDGPLSAFYARIDATRVDYFGGFYKATDNLKLGAFAAHYQDIWKQYFASADYVWAIDNLQAVSLSLAGYHTEDSGKSLAGSIDNNTWSASLAYKRGPHKLTLGRQVVNGNQPYDYLGFGTMPGDAVGFLANKSQNADFNLPHEHSWQLRYDLDMVAFGVPGLTLMGRYLTSDGIDGSGYGMGAYSRFKAIDDGSRWERDLEVRYVVQSGPAKDLSIRVRQATLRSDAAVQRADLPNLDEVRVIIDYPFSF</sequence>
<comment type="caution">
    <text evidence="5">The sequence shown here is derived from an EMBL/GenBank/DDBJ whole genome shotgun (WGS) entry which is preliminary data.</text>
</comment>
<evidence type="ECO:0000313" key="5">
    <source>
        <dbReference type="EMBL" id="RON43591.1"/>
    </source>
</evidence>
<comment type="similarity">
    <text evidence="1">Belongs to the outer membrane porin (Opr) (TC 1.B.25) family.</text>
</comment>
<accession>A0A423K007</accession>
<keyword evidence="2" id="KW-0813">Transport</keyword>
<evidence type="ECO:0000256" key="4">
    <source>
        <dbReference type="SAM" id="SignalP"/>
    </source>
</evidence>
<evidence type="ECO:0000256" key="2">
    <source>
        <dbReference type="ARBA" id="ARBA00022448"/>
    </source>
</evidence>
<dbReference type="InterPro" id="IPR023614">
    <property type="entry name" value="Porin_dom_sf"/>
</dbReference>
<dbReference type="OrthoDB" id="6759120at2"/>
<evidence type="ECO:0000313" key="6">
    <source>
        <dbReference type="Proteomes" id="UP000285349"/>
    </source>
</evidence>
<reference evidence="5 6" key="1">
    <citation type="submission" date="2016-10" db="EMBL/GenBank/DDBJ databases">
        <title>Comparative genome analysis of multiple Pseudomonas spp. focuses on biocontrol and plant growth promoting traits.</title>
        <authorList>
            <person name="Tao X.-Y."/>
            <person name="Taylor C.G."/>
        </authorList>
    </citation>
    <scope>NUCLEOTIDE SEQUENCE [LARGE SCALE GENOMIC DNA]</scope>
    <source>
        <strain evidence="5 6">37A10</strain>
    </source>
</reference>
<dbReference type="EMBL" id="MOBQ01000024">
    <property type="protein sequence ID" value="RON43591.1"/>
    <property type="molecule type" value="Genomic_DNA"/>
</dbReference>
<gene>
    <name evidence="5" type="ORF">BK666_21235</name>
</gene>
<protein>
    <submittedName>
        <fullName evidence="5">Porin</fullName>
    </submittedName>
</protein>
<dbReference type="PANTHER" id="PTHR34596">
    <property type="entry name" value="CHITOPORIN"/>
    <property type="match status" value="1"/>
</dbReference>
<dbReference type="GO" id="GO:0015288">
    <property type="term" value="F:porin activity"/>
    <property type="evidence" value="ECO:0007669"/>
    <property type="project" value="TreeGrafter"/>
</dbReference>
<evidence type="ECO:0000256" key="3">
    <source>
        <dbReference type="ARBA" id="ARBA00022729"/>
    </source>
</evidence>
<dbReference type="RefSeq" id="WP_123512826.1">
    <property type="nucleotide sequence ID" value="NZ_MOBQ01000024.1"/>
</dbReference>
<evidence type="ECO:0000256" key="1">
    <source>
        <dbReference type="ARBA" id="ARBA00009075"/>
    </source>
</evidence>